<organism evidence="2 3">
    <name type="scientific">Acrasis kona</name>
    <dbReference type="NCBI Taxonomy" id="1008807"/>
    <lineage>
        <taxon>Eukaryota</taxon>
        <taxon>Discoba</taxon>
        <taxon>Heterolobosea</taxon>
        <taxon>Tetramitia</taxon>
        <taxon>Eutetramitia</taxon>
        <taxon>Acrasidae</taxon>
        <taxon>Acrasis</taxon>
    </lineage>
</organism>
<dbReference type="AlphaFoldDB" id="A0AAW2Z7N0"/>
<gene>
    <name evidence="2" type="ORF">AKO1_011784</name>
</gene>
<protein>
    <submittedName>
        <fullName evidence="2">Uncharacterized protein</fullName>
    </submittedName>
</protein>
<dbReference type="Proteomes" id="UP001431209">
    <property type="component" value="Unassembled WGS sequence"/>
</dbReference>
<dbReference type="EMBL" id="JAOPGA020001083">
    <property type="protein sequence ID" value="KAL0484920.1"/>
    <property type="molecule type" value="Genomic_DNA"/>
</dbReference>
<evidence type="ECO:0000256" key="1">
    <source>
        <dbReference type="SAM" id="MobiDB-lite"/>
    </source>
</evidence>
<comment type="caution">
    <text evidence="2">The sequence shown here is derived from an EMBL/GenBank/DDBJ whole genome shotgun (WGS) entry which is preliminary data.</text>
</comment>
<feature type="compositionally biased region" description="Low complexity" evidence="1">
    <location>
        <begin position="128"/>
        <end position="147"/>
    </location>
</feature>
<name>A0AAW2Z7N0_9EUKA</name>
<feature type="compositionally biased region" description="Polar residues" evidence="1">
    <location>
        <begin position="182"/>
        <end position="194"/>
    </location>
</feature>
<evidence type="ECO:0000313" key="2">
    <source>
        <dbReference type="EMBL" id="KAL0484920.1"/>
    </source>
</evidence>
<feature type="region of interest" description="Disordered" evidence="1">
    <location>
        <begin position="128"/>
        <end position="211"/>
    </location>
</feature>
<feature type="compositionally biased region" description="Low complexity" evidence="1">
    <location>
        <begin position="167"/>
        <end position="181"/>
    </location>
</feature>
<keyword evidence="3" id="KW-1185">Reference proteome</keyword>
<sequence>MDATRSFCTNYQDPKVFLSSLIANSGSKAKLVSAANSLKVKTKGNKDDIAVDIVKALKDNIWPSSRTYSVADRIEFISQLEKLLSEHDQKLYADLGPLDLKKNNTNEDRWNKLYPWVSKILAKNKKSFLNTSSSSSSNSVRTSQSATPSAQTVPLQTRPKPEDRPNAQRQPQPPQTRNTTNSILSQPVPNTPRTTLRYDNPTVETRPHAPIQPQTNTAVRQLPLPVPRPEINLNQSLLPCRIEPGERKRKTSPVNTPNPKRAKITASEKDLDNFYEATKIMLEGYKIMKDTIKAGNIQMYRERIFNKEFRAVSDYITKIDNPQLKGLLTDAAK</sequence>
<accession>A0AAW2Z7N0</accession>
<evidence type="ECO:0000313" key="3">
    <source>
        <dbReference type="Proteomes" id="UP001431209"/>
    </source>
</evidence>
<proteinExistence type="predicted"/>
<reference evidence="2 3" key="1">
    <citation type="submission" date="2024-03" db="EMBL/GenBank/DDBJ databases">
        <title>The Acrasis kona genome and developmental transcriptomes reveal deep origins of eukaryotic multicellular pathways.</title>
        <authorList>
            <person name="Sheikh S."/>
            <person name="Fu C.-J."/>
            <person name="Brown M.W."/>
            <person name="Baldauf S.L."/>
        </authorList>
    </citation>
    <scope>NUCLEOTIDE SEQUENCE [LARGE SCALE GENOMIC DNA]</scope>
    <source>
        <strain evidence="2 3">ATCC MYA-3509</strain>
    </source>
</reference>